<evidence type="ECO:0000313" key="2">
    <source>
        <dbReference type="Proteomes" id="UP001276659"/>
    </source>
</evidence>
<sequence>MATPKTVDIQTVRITALKGRVDLNSQDAQTSLREGAEIETVQTSACVITILIGTNFRYELCFPTPVMRSRSKLRLARKSSYVEIVAPVMEQDSLEHFMYPSFIDESHPVSWNMPRLILNRLPILDTTKTRNLQWLITHTSLMFSTRERTLRQTSMNIAGGIHSNARLNYKKSLFSMFMSFSGLQGTKSKVFGFSDATRGGVSILILGSRLRLDLANHTVVLDAAVLLLTPRLIPRIRAFLEAISATGVRVINMNDDEMRLWKQTISACAQRHNPSSHSCENSKESLYEKTKLIIKDVSTSTMIS</sequence>
<keyword evidence="2" id="KW-1185">Reference proteome</keyword>
<reference evidence="1" key="1">
    <citation type="submission" date="2022-11" db="EMBL/GenBank/DDBJ databases">
        <title>Chromosomal genome sequence assembly and mating type (MAT) locus characterization of the leprose asexual lichenized fungus Lepraria neglecta (Nyl.) Erichsen.</title>
        <authorList>
            <person name="Allen J.L."/>
            <person name="Pfeffer B."/>
        </authorList>
    </citation>
    <scope>NUCLEOTIDE SEQUENCE</scope>
    <source>
        <strain evidence="1">Allen 5258</strain>
    </source>
</reference>
<gene>
    <name evidence="1" type="ORF">OEA41_006752</name>
</gene>
<dbReference type="EMBL" id="JASNWA010000007">
    <property type="protein sequence ID" value="KAK3173423.1"/>
    <property type="molecule type" value="Genomic_DNA"/>
</dbReference>
<proteinExistence type="predicted"/>
<organism evidence="1 2">
    <name type="scientific">Lepraria neglecta</name>
    <dbReference type="NCBI Taxonomy" id="209136"/>
    <lineage>
        <taxon>Eukaryota</taxon>
        <taxon>Fungi</taxon>
        <taxon>Dikarya</taxon>
        <taxon>Ascomycota</taxon>
        <taxon>Pezizomycotina</taxon>
        <taxon>Lecanoromycetes</taxon>
        <taxon>OSLEUM clade</taxon>
        <taxon>Lecanoromycetidae</taxon>
        <taxon>Lecanorales</taxon>
        <taxon>Lecanorineae</taxon>
        <taxon>Stereocaulaceae</taxon>
        <taxon>Lepraria</taxon>
    </lineage>
</organism>
<name>A0AAD9ZC36_9LECA</name>
<protein>
    <submittedName>
        <fullName evidence="1">Uncharacterized protein</fullName>
    </submittedName>
</protein>
<comment type="caution">
    <text evidence="1">The sequence shown here is derived from an EMBL/GenBank/DDBJ whole genome shotgun (WGS) entry which is preliminary data.</text>
</comment>
<evidence type="ECO:0000313" key="1">
    <source>
        <dbReference type="EMBL" id="KAK3173423.1"/>
    </source>
</evidence>
<dbReference type="AlphaFoldDB" id="A0AAD9ZC36"/>
<accession>A0AAD9ZC36</accession>
<dbReference type="Proteomes" id="UP001276659">
    <property type="component" value="Unassembled WGS sequence"/>
</dbReference>